<comment type="cofactor">
    <cofactor evidence="3">
        <name>Zn(2+)</name>
        <dbReference type="ChEBI" id="CHEBI:29105"/>
    </cofactor>
    <text evidence="3">Binds 1 divalent metal cation per subunit.</text>
</comment>
<evidence type="ECO:0000256" key="2">
    <source>
        <dbReference type="PIRSR" id="PIRSR605511-1"/>
    </source>
</evidence>
<dbReference type="InterPro" id="IPR005511">
    <property type="entry name" value="SMP-30"/>
</dbReference>
<dbReference type="SUPFAM" id="SSF63829">
    <property type="entry name" value="Calcium-dependent phosphotriesterase"/>
    <property type="match status" value="1"/>
</dbReference>
<dbReference type="InterPro" id="IPR011042">
    <property type="entry name" value="6-blade_b-propeller_TolB-like"/>
</dbReference>
<evidence type="ECO:0000313" key="6">
    <source>
        <dbReference type="Proteomes" id="UP000235786"/>
    </source>
</evidence>
<sequence length="302" mass="33167">MKQWVLTTPYLQIKGNLLEGPFYDEETGQARFIDIIDRGLYTFHPSRGPESLKKIKIKETIGVTANISVVGSELLAGARDGIAKLNTIKGDVSYLCKFWATDDTERGLRMRCNDGAVDSRGGFWVGTLNDQPTKSPSNPEGTLFRVDGDLKAHAMLEGLHASNGMGWNLADDIMFFTDSDDKNIYAFDFDAERGAISNQRVFYHVPGAEIFPDGLAVDREDCVWSALWGGGKVLRIAPDGIVIGEVIMPTTYVTCPAFIGTELLITTRGDPECADVSIKRGGDVYKVEVGTSGVLKYKFHLI</sequence>
<dbReference type="GO" id="GO:0005509">
    <property type="term" value="F:calcium ion binding"/>
    <property type="evidence" value="ECO:0007669"/>
    <property type="project" value="TreeGrafter"/>
</dbReference>
<comment type="similarity">
    <text evidence="1">Belongs to the SMP-30/CGR1 family.</text>
</comment>
<feature type="domain" description="SMP-30/Gluconolactonase/LRE-like region" evidence="4">
    <location>
        <begin position="19"/>
        <end position="267"/>
    </location>
</feature>
<keyword evidence="3" id="KW-0479">Metal-binding</keyword>
<organism evidence="5 6">
    <name type="scientific">Hyaloscypha variabilis (strain UAMH 11265 / GT02V1 / F)</name>
    <name type="common">Meliniomyces variabilis</name>
    <dbReference type="NCBI Taxonomy" id="1149755"/>
    <lineage>
        <taxon>Eukaryota</taxon>
        <taxon>Fungi</taxon>
        <taxon>Dikarya</taxon>
        <taxon>Ascomycota</taxon>
        <taxon>Pezizomycotina</taxon>
        <taxon>Leotiomycetes</taxon>
        <taxon>Helotiales</taxon>
        <taxon>Hyaloscyphaceae</taxon>
        <taxon>Hyaloscypha</taxon>
        <taxon>Hyaloscypha variabilis</taxon>
    </lineage>
</organism>
<feature type="binding site" evidence="3">
    <location>
        <position position="111"/>
    </location>
    <ligand>
        <name>substrate</name>
    </ligand>
</feature>
<evidence type="ECO:0000313" key="5">
    <source>
        <dbReference type="EMBL" id="PMD34856.1"/>
    </source>
</evidence>
<feature type="binding site" evidence="3">
    <location>
        <position position="113"/>
    </location>
    <ligand>
        <name>substrate</name>
    </ligand>
</feature>
<dbReference type="InterPro" id="IPR013658">
    <property type="entry name" value="SGL"/>
</dbReference>
<protein>
    <submittedName>
        <fullName evidence="5">Regucalcin like protein</fullName>
    </submittedName>
</protein>
<keyword evidence="3" id="KW-0862">Zinc</keyword>
<dbReference type="PRINTS" id="PR01790">
    <property type="entry name" value="SMP30FAMILY"/>
</dbReference>
<dbReference type="PANTHER" id="PTHR10907:SF47">
    <property type="entry name" value="REGUCALCIN"/>
    <property type="match status" value="1"/>
</dbReference>
<feature type="active site" description="Proton donor/acceptor" evidence="2">
    <location>
        <position position="213"/>
    </location>
</feature>
<reference evidence="5 6" key="1">
    <citation type="submission" date="2016-04" db="EMBL/GenBank/DDBJ databases">
        <title>A degradative enzymes factory behind the ericoid mycorrhizal symbiosis.</title>
        <authorList>
            <consortium name="DOE Joint Genome Institute"/>
            <person name="Martino E."/>
            <person name="Morin E."/>
            <person name="Grelet G."/>
            <person name="Kuo A."/>
            <person name="Kohler A."/>
            <person name="Daghino S."/>
            <person name="Barry K."/>
            <person name="Choi C."/>
            <person name="Cichocki N."/>
            <person name="Clum A."/>
            <person name="Copeland A."/>
            <person name="Hainaut M."/>
            <person name="Haridas S."/>
            <person name="Labutti K."/>
            <person name="Lindquist E."/>
            <person name="Lipzen A."/>
            <person name="Khouja H.-R."/>
            <person name="Murat C."/>
            <person name="Ohm R."/>
            <person name="Olson A."/>
            <person name="Spatafora J."/>
            <person name="Veneault-Fourrey C."/>
            <person name="Henrissat B."/>
            <person name="Grigoriev I."/>
            <person name="Martin F."/>
            <person name="Perotto S."/>
        </authorList>
    </citation>
    <scope>NUCLEOTIDE SEQUENCE [LARGE SCALE GENOMIC DNA]</scope>
    <source>
        <strain evidence="5 6">F</strain>
    </source>
</reference>
<dbReference type="AlphaFoldDB" id="A0A2J6R8N3"/>
<feature type="binding site" evidence="3">
    <location>
        <position position="213"/>
    </location>
    <ligand>
        <name>a divalent metal cation</name>
        <dbReference type="ChEBI" id="CHEBI:60240"/>
    </ligand>
</feature>
<dbReference type="STRING" id="1149755.A0A2J6R8N3"/>
<evidence type="ECO:0000256" key="1">
    <source>
        <dbReference type="ARBA" id="ARBA00008853"/>
    </source>
</evidence>
<dbReference type="EMBL" id="KZ613953">
    <property type="protein sequence ID" value="PMD34856.1"/>
    <property type="molecule type" value="Genomic_DNA"/>
</dbReference>
<dbReference type="GO" id="GO:0004341">
    <property type="term" value="F:gluconolactonase activity"/>
    <property type="evidence" value="ECO:0007669"/>
    <property type="project" value="TreeGrafter"/>
</dbReference>
<dbReference type="OrthoDB" id="423498at2759"/>
<feature type="binding site" evidence="3">
    <location>
        <position position="19"/>
    </location>
    <ligand>
        <name>a divalent metal cation</name>
        <dbReference type="ChEBI" id="CHEBI:60240"/>
    </ligand>
</feature>
<evidence type="ECO:0000256" key="3">
    <source>
        <dbReference type="PIRSR" id="PIRSR605511-2"/>
    </source>
</evidence>
<accession>A0A2J6R8N3</accession>
<dbReference type="Pfam" id="PF08450">
    <property type="entry name" value="SGL"/>
    <property type="match status" value="1"/>
</dbReference>
<evidence type="ECO:0000259" key="4">
    <source>
        <dbReference type="Pfam" id="PF08450"/>
    </source>
</evidence>
<dbReference type="Gene3D" id="2.120.10.30">
    <property type="entry name" value="TolB, C-terminal domain"/>
    <property type="match status" value="1"/>
</dbReference>
<name>A0A2J6R8N3_HYAVF</name>
<dbReference type="PANTHER" id="PTHR10907">
    <property type="entry name" value="REGUCALCIN"/>
    <property type="match status" value="1"/>
</dbReference>
<dbReference type="Proteomes" id="UP000235786">
    <property type="component" value="Unassembled WGS sequence"/>
</dbReference>
<proteinExistence type="inferred from homology"/>
<keyword evidence="6" id="KW-1185">Reference proteome</keyword>
<feature type="binding site" evidence="3">
    <location>
        <position position="163"/>
    </location>
    <ligand>
        <name>a divalent metal cation</name>
        <dbReference type="ChEBI" id="CHEBI:60240"/>
    </ligand>
</feature>
<gene>
    <name evidence="5" type="ORF">L207DRAFT_588358</name>
</gene>